<dbReference type="InterPro" id="IPR017907">
    <property type="entry name" value="Znf_RING_CS"/>
</dbReference>
<comment type="caution">
    <text evidence="11">The sequence shown here is derived from an EMBL/GenBank/DDBJ whole genome shotgun (WGS) entry which is preliminary data.</text>
</comment>
<dbReference type="GO" id="GO:0005524">
    <property type="term" value="F:ATP binding"/>
    <property type="evidence" value="ECO:0007669"/>
    <property type="project" value="InterPro"/>
</dbReference>
<dbReference type="GO" id="GO:0003677">
    <property type="term" value="F:DNA binding"/>
    <property type="evidence" value="ECO:0007669"/>
    <property type="project" value="EnsemblFungi"/>
</dbReference>
<evidence type="ECO:0000259" key="10">
    <source>
        <dbReference type="PROSITE" id="PS51194"/>
    </source>
</evidence>
<dbReference type="Gene3D" id="3.40.50.10810">
    <property type="entry name" value="Tandem AAA-ATPase domain"/>
    <property type="match status" value="1"/>
</dbReference>
<evidence type="ECO:0000256" key="1">
    <source>
        <dbReference type="ARBA" id="ARBA00022723"/>
    </source>
</evidence>
<dbReference type="PROSITE" id="PS51194">
    <property type="entry name" value="HELICASE_CTER"/>
    <property type="match status" value="1"/>
</dbReference>
<dbReference type="InterPro" id="IPR038718">
    <property type="entry name" value="SNF2-like_sf"/>
</dbReference>
<dbReference type="VEuPathDB" id="FungiDB:CAGL0B05049g"/>
<dbReference type="Proteomes" id="UP000054886">
    <property type="component" value="Unassembled WGS sequence"/>
</dbReference>
<dbReference type="Gene3D" id="3.40.50.300">
    <property type="entry name" value="P-loop containing nucleotide triphosphate hydrolases"/>
    <property type="match status" value="1"/>
</dbReference>
<dbReference type="GO" id="GO:0016887">
    <property type="term" value="F:ATP hydrolysis activity"/>
    <property type="evidence" value="ECO:0007669"/>
    <property type="project" value="EnsemblFungi"/>
</dbReference>
<keyword evidence="6" id="KW-0067">ATP-binding</keyword>
<dbReference type="InterPro" id="IPR014001">
    <property type="entry name" value="Helicase_ATP-bd"/>
</dbReference>
<dbReference type="InterPro" id="IPR001650">
    <property type="entry name" value="Helicase_C-like"/>
</dbReference>
<dbReference type="Pfam" id="PF13639">
    <property type="entry name" value="zf-RING_2"/>
    <property type="match status" value="1"/>
</dbReference>
<dbReference type="GO" id="GO:0008270">
    <property type="term" value="F:zinc ion binding"/>
    <property type="evidence" value="ECO:0007669"/>
    <property type="project" value="UniProtKB-KW"/>
</dbReference>
<dbReference type="PROSITE" id="PS50089">
    <property type="entry name" value="ZF_RING_2"/>
    <property type="match status" value="1"/>
</dbReference>
<evidence type="ECO:0000256" key="5">
    <source>
        <dbReference type="ARBA" id="ARBA00022833"/>
    </source>
</evidence>
<dbReference type="Pfam" id="PF00176">
    <property type="entry name" value="SNF2-rel_dom"/>
    <property type="match status" value="1"/>
</dbReference>
<sequence>MHTDSVNCRITGFSEVEYGTAITEREKARSWLKNKRLIHVGILTLTILRPTEGYPSDLKEMNVSILPIQTESEDKKRSMSRLKLYNQKGILLFSLEPETETSTINHYFRILNEKYIDQKVILNNEKLRSEAGIKQKRKKRKIAFGLIQPTRNYKDILVTKQALAFNQNSKVWQIHVSFSVIANQDKRNKFTAEVNALLQDISKSLIPASNELYLPKMTSNYVQSHFNQYIISCTNERLKNLRANRQYTAVDSVINGKLFPFQKDSLLWLLEKEHYFDCNVSKTTTSDQKHEDSVSELLYFLNYSVSFGYSTIKDLVSKQFYFWNKYTGYILSQEEVLSLKSSFNEYEVGAKGVLAEEMGLGKTLEILALICINKRKYKADEPLDFVSESGKVISKCSTTLIVCPGSILKQWIDEMQSTHPAIKIYHYGGFIAVKKEFACDNINTIVQKLSQYDIVITSYNVVSNEVHYAQFNNAFRQNRRRQVQYDYSSPLSLMQFYRIILDELQMLHSGSTKAAICTSLLHRVHTWGVSGTPIQKVRDFQTILSYLKIHPFSEFPELIKNLDNASVGLTEMYSSENGCPINEIEVIKNGINTNLSDLFYIFKQYDIAIRHSKANVSSQIKIPKQHLLLIPLKFTPIEWESYLEVWKSFLEDSGFNPDGTNSTHLTNQQLNQWLHKLRYICCHAVLPHSASINNITTANEIHTLNDILKKMKAEAEDKVESLYREQFQLLIRSAQFDIEEQGRYNFAIDCLLSLEKNILGRLKLLTKSSNDVLNFLEYLNIADSHVSSKSCRHLLELLHQCYFFIATAYYYLGSYQIECKQDAGIPIRQDDLCNDETLKNHFSPDEIKSIAYHKNLEDEYYSRAENIRRSILKGRIAKFEQELDEVQKSHFPTKAIMLIKFEELPNCSISLSTNKCYSKLLDLFSKLDEQAIQSNRQINLLYDLLSMPIIKEYDSDTPEKTHEYASSIEDQDKIYALFDCLEKLISNREEIVRAEEEVTPPKISLSLYENLSTYHTELLKDQILISGTPFKTIFDDLENVRIVHRISKKQSNDKSFEASLLSYKKCLKKIRKENAQLRSYLQALNTVYNAKVDYYAYLQRISDSVVPLSQLDSTTLSSLRKFISNVNKKQELQRKIVSTESRVKYLHNLSTLTYEAQKNTTMECSICLQPITNGAMVNCGHLFCTSCIFSWLKNRKTCPLCKHPTSNCEVYNFTFKLESGSSRKTICDNKTRHHRYPNMQNFENTLDSLFLTKYERFKQSKTTADIIIKESYGSKIDFIIKLVLFLLHQSEIEDATRPQILMYSQSFDFMKVVSQVLSLHNINNICCLQNNRNVGDMIARFKKTSDITCLLLNIRSLGAGLNLLNARHIFLLDPILNVNEEIQAMSRNNRIGQRQETYVWNFMLENTVEESIMRYKCMLENQNRHKREERSMPMYEQSEQLDVTDSEVCISDFSNEVVSEQHIRNCLFLK</sequence>
<evidence type="ECO:0000259" key="9">
    <source>
        <dbReference type="PROSITE" id="PS51192"/>
    </source>
</evidence>
<feature type="domain" description="RING-type" evidence="8">
    <location>
        <begin position="1164"/>
        <end position="1202"/>
    </location>
</feature>
<dbReference type="PROSITE" id="PS51192">
    <property type="entry name" value="HELICASE_ATP_BIND_1"/>
    <property type="match status" value="1"/>
</dbReference>
<dbReference type="VEuPathDB" id="FungiDB:GVI51_B04961"/>
<keyword evidence="2" id="KW-0547">Nucleotide-binding</keyword>
<dbReference type="InterPro" id="IPR059033">
    <property type="entry name" value="C144_05_dom"/>
</dbReference>
<dbReference type="VEuPathDB" id="FungiDB:GWK60_B04895"/>
<dbReference type="InterPro" id="IPR052583">
    <property type="entry name" value="ATP-helicase/E3_Ub-Ligase"/>
</dbReference>
<name>A0A0W0C8W5_CANGB</name>
<keyword evidence="5" id="KW-0862">Zinc</keyword>
<evidence type="ECO:0000256" key="2">
    <source>
        <dbReference type="ARBA" id="ARBA00022741"/>
    </source>
</evidence>
<evidence type="ECO:0000313" key="11">
    <source>
        <dbReference type="EMBL" id="KTB11448.1"/>
    </source>
</evidence>
<evidence type="ECO:0000256" key="7">
    <source>
        <dbReference type="PROSITE-ProRule" id="PRU00175"/>
    </source>
</evidence>
<evidence type="ECO:0000259" key="8">
    <source>
        <dbReference type="PROSITE" id="PS50089"/>
    </source>
</evidence>
<protein>
    <submittedName>
        <fullName evidence="11">Putative ATP-dependent helicase IRC20</fullName>
    </submittedName>
</protein>
<dbReference type="SUPFAM" id="SSF52540">
    <property type="entry name" value="P-loop containing nucleoside triphosphate hydrolases"/>
    <property type="match status" value="2"/>
</dbReference>
<dbReference type="VEuPathDB" id="FungiDB:B1J91_B05049g"/>
<accession>A0A0W0C8W5</accession>
<feature type="domain" description="Helicase ATP-binding" evidence="9">
    <location>
        <begin position="343"/>
        <end position="551"/>
    </location>
</feature>
<dbReference type="InterPro" id="IPR013083">
    <property type="entry name" value="Znf_RING/FYVE/PHD"/>
</dbReference>
<evidence type="ECO:0000256" key="6">
    <source>
        <dbReference type="ARBA" id="ARBA00022840"/>
    </source>
</evidence>
<dbReference type="InterPro" id="IPR001841">
    <property type="entry name" value="Znf_RING"/>
</dbReference>
<dbReference type="PANTHER" id="PTHR45865:SF1">
    <property type="entry name" value="E3 UBIQUITIN-PROTEIN LIGASE SHPRH"/>
    <property type="match status" value="1"/>
</dbReference>
<dbReference type="CDD" id="cd18070">
    <property type="entry name" value="DEXQc_SHPRH"/>
    <property type="match status" value="1"/>
</dbReference>
<dbReference type="SMART" id="SM00487">
    <property type="entry name" value="DEXDc"/>
    <property type="match status" value="1"/>
</dbReference>
<dbReference type="EMBL" id="LLZZ01000037">
    <property type="protein sequence ID" value="KTB11448.1"/>
    <property type="molecule type" value="Genomic_DNA"/>
</dbReference>
<gene>
    <name evidence="11" type="ORF">AO440_000375</name>
</gene>
<dbReference type="Pfam" id="PF00271">
    <property type="entry name" value="Helicase_C"/>
    <property type="match status" value="1"/>
</dbReference>
<dbReference type="Gene3D" id="3.30.40.10">
    <property type="entry name" value="Zinc/RING finger domain, C3HC4 (zinc finger)"/>
    <property type="match status" value="1"/>
</dbReference>
<dbReference type="SMART" id="SM00184">
    <property type="entry name" value="RING"/>
    <property type="match status" value="1"/>
</dbReference>
<dbReference type="GO" id="GO:0045003">
    <property type="term" value="P:double-strand break repair via synthesis-dependent strand annealing"/>
    <property type="evidence" value="ECO:0007669"/>
    <property type="project" value="EnsemblFungi"/>
</dbReference>
<dbReference type="GO" id="GO:0004386">
    <property type="term" value="F:helicase activity"/>
    <property type="evidence" value="ECO:0007669"/>
    <property type="project" value="UniProtKB-KW"/>
</dbReference>
<dbReference type="PANTHER" id="PTHR45865">
    <property type="entry name" value="E3 UBIQUITIN-PROTEIN LIGASE SHPRH FAMILY MEMBER"/>
    <property type="match status" value="1"/>
</dbReference>
<dbReference type="InterPro" id="IPR027417">
    <property type="entry name" value="P-loop_NTPase"/>
</dbReference>
<dbReference type="PROSITE" id="PS00518">
    <property type="entry name" value="ZF_RING_1"/>
    <property type="match status" value="1"/>
</dbReference>
<dbReference type="SUPFAM" id="SSF57850">
    <property type="entry name" value="RING/U-box"/>
    <property type="match status" value="1"/>
</dbReference>
<feature type="domain" description="Helicase C-terminal" evidence="10">
    <location>
        <begin position="1278"/>
        <end position="1440"/>
    </location>
</feature>
<proteinExistence type="predicted"/>
<dbReference type="InterPro" id="IPR000330">
    <property type="entry name" value="SNF2_N"/>
</dbReference>
<reference evidence="11 12" key="1">
    <citation type="submission" date="2015-10" db="EMBL/GenBank/DDBJ databases">
        <title>Draft genomes sequences of Candida glabrata isolates 1A, 1B, 2A, 2B, 3A and 3B.</title>
        <authorList>
            <person name="Haavelsrud O.E."/>
            <person name="Gaustad P."/>
        </authorList>
    </citation>
    <scope>NUCLEOTIDE SEQUENCE [LARGE SCALE GENOMIC DNA]</scope>
    <source>
        <strain evidence="11">910700640</strain>
    </source>
</reference>
<dbReference type="GO" id="GO:0006303">
    <property type="term" value="P:double-strand break repair via nonhomologous end joining"/>
    <property type="evidence" value="ECO:0007669"/>
    <property type="project" value="EnsemblFungi"/>
</dbReference>
<keyword evidence="11" id="KW-0347">Helicase</keyword>
<keyword evidence="4" id="KW-0378">Hydrolase</keyword>
<evidence type="ECO:0000313" key="12">
    <source>
        <dbReference type="Proteomes" id="UP000054886"/>
    </source>
</evidence>
<evidence type="ECO:0000256" key="3">
    <source>
        <dbReference type="ARBA" id="ARBA00022771"/>
    </source>
</evidence>
<keyword evidence="3 7" id="KW-0863">Zinc-finger</keyword>
<organism evidence="11 12">
    <name type="scientific">Candida glabrata</name>
    <name type="common">Yeast</name>
    <name type="synonym">Torulopsis glabrata</name>
    <dbReference type="NCBI Taxonomy" id="5478"/>
    <lineage>
        <taxon>Eukaryota</taxon>
        <taxon>Fungi</taxon>
        <taxon>Dikarya</taxon>
        <taxon>Ascomycota</taxon>
        <taxon>Saccharomycotina</taxon>
        <taxon>Saccharomycetes</taxon>
        <taxon>Saccharomycetales</taxon>
        <taxon>Saccharomycetaceae</taxon>
        <taxon>Nakaseomyces</taxon>
    </lineage>
</organism>
<keyword evidence="1" id="KW-0479">Metal-binding</keyword>
<evidence type="ECO:0000256" key="4">
    <source>
        <dbReference type="ARBA" id="ARBA00022801"/>
    </source>
</evidence>
<dbReference type="InterPro" id="IPR049730">
    <property type="entry name" value="SNF2/RAD54-like_C"/>
</dbReference>
<dbReference type="Pfam" id="PF26021">
    <property type="entry name" value="Ferritin_C144_05"/>
    <property type="match status" value="1"/>
</dbReference>
<dbReference type="GO" id="GO:0005634">
    <property type="term" value="C:nucleus"/>
    <property type="evidence" value="ECO:0007669"/>
    <property type="project" value="TreeGrafter"/>
</dbReference>
<dbReference type="GO" id="GO:0061630">
    <property type="term" value="F:ubiquitin protein ligase activity"/>
    <property type="evidence" value="ECO:0007669"/>
    <property type="project" value="TreeGrafter"/>
</dbReference>
<dbReference type="GO" id="GO:0000209">
    <property type="term" value="P:protein polyubiquitination"/>
    <property type="evidence" value="ECO:0007669"/>
    <property type="project" value="TreeGrafter"/>
</dbReference>
<dbReference type="CDD" id="cd18793">
    <property type="entry name" value="SF2_C_SNF"/>
    <property type="match status" value="1"/>
</dbReference>